<keyword evidence="2" id="KW-1185">Reference proteome</keyword>
<dbReference type="AlphaFoldDB" id="A0A8J4PXG9"/>
<evidence type="ECO:0000313" key="2">
    <source>
        <dbReference type="Proteomes" id="UP000695562"/>
    </source>
</evidence>
<reference evidence="1" key="1">
    <citation type="submission" date="2020-01" db="EMBL/GenBank/DDBJ databases">
        <title>Development of genomics and gene disruption for Polysphondylium violaceum indicates a role for the polyketide synthase stlB in stalk morphogenesis.</title>
        <authorList>
            <person name="Narita B."/>
            <person name="Kawabe Y."/>
            <person name="Kin K."/>
            <person name="Saito T."/>
            <person name="Gibbs R."/>
            <person name="Kuspa A."/>
            <person name="Muzny D."/>
            <person name="Queller D."/>
            <person name="Richards S."/>
            <person name="Strassman J."/>
            <person name="Sucgang R."/>
            <person name="Worley K."/>
            <person name="Schaap P."/>
        </authorList>
    </citation>
    <scope>NUCLEOTIDE SEQUENCE</scope>
    <source>
        <strain evidence="1">QSvi11</strain>
    </source>
</reference>
<organism evidence="1 2">
    <name type="scientific">Polysphondylium violaceum</name>
    <dbReference type="NCBI Taxonomy" id="133409"/>
    <lineage>
        <taxon>Eukaryota</taxon>
        <taxon>Amoebozoa</taxon>
        <taxon>Evosea</taxon>
        <taxon>Eumycetozoa</taxon>
        <taxon>Dictyostelia</taxon>
        <taxon>Dictyosteliales</taxon>
        <taxon>Dictyosteliaceae</taxon>
        <taxon>Polysphondylium</taxon>
    </lineage>
</organism>
<gene>
    <name evidence="1" type="ORF">CYY_001970</name>
</gene>
<accession>A0A8J4PXG9</accession>
<sequence>MLFDSLTKLNKLSYSSRNESVNNSYISSIKQGQSSFETAADQYYTTKKSIFFGQPWWIATQKVNNSP</sequence>
<name>A0A8J4PXG9_9MYCE</name>
<evidence type="ECO:0000313" key="1">
    <source>
        <dbReference type="EMBL" id="KAF2076713.1"/>
    </source>
</evidence>
<dbReference type="EMBL" id="AJWJ01000051">
    <property type="protein sequence ID" value="KAF2076713.1"/>
    <property type="molecule type" value="Genomic_DNA"/>
</dbReference>
<dbReference type="Proteomes" id="UP000695562">
    <property type="component" value="Unassembled WGS sequence"/>
</dbReference>
<proteinExistence type="predicted"/>
<comment type="caution">
    <text evidence="1">The sequence shown here is derived from an EMBL/GenBank/DDBJ whole genome shotgun (WGS) entry which is preliminary data.</text>
</comment>
<protein>
    <submittedName>
        <fullName evidence="1">Uncharacterized protein</fullName>
    </submittedName>
</protein>